<dbReference type="CDD" id="cd05930">
    <property type="entry name" value="A_NRPS"/>
    <property type="match status" value="1"/>
</dbReference>
<dbReference type="PROSITE" id="PS50075">
    <property type="entry name" value="CARRIER"/>
    <property type="match status" value="2"/>
</dbReference>
<keyword evidence="7" id="KW-1185">Reference proteome</keyword>
<dbReference type="Pfam" id="PF13193">
    <property type="entry name" value="AMP-binding_C"/>
    <property type="match status" value="2"/>
</dbReference>
<dbReference type="SUPFAM" id="SSF52777">
    <property type="entry name" value="CoA-dependent acyltransferases"/>
    <property type="match status" value="4"/>
</dbReference>
<evidence type="ECO:0000259" key="5">
    <source>
        <dbReference type="PROSITE" id="PS50075"/>
    </source>
</evidence>
<evidence type="ECO:0000313" key="7">
    <source>
        <dbReference type="Proteomes" id="UP001595833"/>
    </source>
</evidence>
<dbReference type="SUPFAM" id="SSF47336">
    <property type="entry name" value="ACP-like"/>
    <property type="match status" value="2"/>
</dbReference>
<gene>
    <name evidence="6" type="ORF">ACFPFM_42560</name>
</gene>
<dbReference type="InterPro" id="IPR036736">
    <property type="entry name" value="ACP-like_sf"/>
</dbReference>
<dbReference type="PANTHER" id="PTHR45527">
    <property type="entry name" value="NONRIBOSOMAL PEPTIDE SYNTHETASE"/>
    <property type="match status" value="1"/>
</dbReference>
<dbReference type="InterPro" id="IPR042099">
    <property type="entry name" value="ANL_N_sf"/>
</dbReference>
<dbReference type="PROSITE" id="PS00455">
    <property type="entry name" value="AMP_BINDING"/>
    <property type="match status" value="1"/>
</dbReference>
<dbReference type="SMART" id="SM00823">
    <property type="entry name" value="PKS_PP"/>
    <property type="match status" value="2"/>
</dbReference>
<dbReference type="Gene3D" id="3.30.559.10">
    <property type="entry name" value="Chloramphenicol acetyltransferase-like domain"/>
    <property type="match status" value="2"/>
</dbReference>
<feature type="region of interest" description="Disordered" evidence="4">
    <location>
        <begin position="2221"/>
        <end position="2256"/>
    </location>
</feature>
<keyword evidence="2" id="KW-0596">Phosphopantetheine</keyword>
<dbReference type="Gene3D" id="3.40.50.12780">
    <property type="entry name" value="N-terminal domain of ligase-like"/>
    <property type="match status" value="2"/>
</dbReference>
<feature type="domain" description="Carrier" evidence="5">
    <location>
        <begin position="2151"/>
        <end position="2226"/>
    </location>
</feature>
<sequence length="2256" mass="238205">MIPLSVMQEALWVAWQLRPGDRTDLIGMPLEVTGEVDLDRLAAAVVAVGRRFPPLRARVEAGEPPVLRWDADDLALTRRIAAGDHDTEVARSAHVPFDLRVGPLARFELVESGDRRTLVVALHHVVGDGHSVLALVHALSQAYGGADLGPPDDPAAATAFARRQRDLADGPEGAAHRAFWRDHLGSEPPALTLAPGRAGLPPHTTSRPVPGEPAAALRPLAASLGVSRFAVLFAAYLVALHRHTGDTDLVVSFPTHPRRAVPELRDAYGFFTNAVPVRVRLAAGERFADLVRRVDATLRDCLRFADLPQPAILRAAGVRHEDVARSVGQAVFQYWDTTVLDGVDVLRLPLRHGDRAGALRLGDMLDVTGYRLQAMLRVDRDGLSLLWKDPGGTVGGDVVDALAETYLEVLAEVVAEPGAVVAGVDLSGAEPLDLPLPPPAGGGSTAPVAAAAPEVLVAALVGVLSWYCGTTDVVVGVVGEDGEVAPLRVDADPAAGFGALTERVRAALRAPRLPVPFHRLDVLVDPDGRGAARPHRLRLVTDRPRLVGDGGVPEPWLRRLAAHLARFAAAGGAEPDRPVGELDPLTDEERRLELVEWNDTAAPHDDRDLVELFRERVALDPDRPAVTDAGRELSYRELLTDAERVAAGLLARGVRPGDFVGVQLPRGLDQVRAVLGVLRAGAAYLPLDPAAPVDRRAFLVADARADLVIAAGDVPENAVAVAPADLLAGEPVARPPAGDPGAPAYCIYTSGTTGRPKGVPISHRAVVGLVRADIPHLSSGPGDTWALCHAAHFDFSVWELFGALLSGARLVVVPEDTARDAERLLDLLAAERVTVLNQTPTAFHQLAEVAERRGVALPDLRYVIFGGERLEPARLAGWARRSPGVALVNMYGITETTVHSTVHLVGEADLAGGASVVGRPLPNTTVHLVDRVTGRRLVPRGCVGEIAVGGSGVARGYLRRPALTAARFLDDPFGAGRVFLSGDLGRRLPDGSLEVLGRADDQVKLRGHRLEPGEVAAALRGHPAVLDAVVLLVGGSEGRLVAFVRTAGDADPGDAALRAHLAALVPPYAVPGEFRRWSGPFPVTRNGKLDRKALTVRRTPAPAPEPVSAPDGDGLLGVIAGLWAELLDVPPPPPSASFFELGGHSLQAGRVALRLGEVIGVPVPLRTVLEHPVQADLAEAVRELARRGAATGGAGTGGAATGGAGTGGAAIGGAGTGGADISDAPAGPAPASAFQERIRLAARVDPDAHRYLVPLLWSVEGDLDVDRLADALARAVRRHEVLRTRFEVVDGRARQVVGEPWRPVVARVRLDGGSLDRWLRAELADGMSPGAGRLLRCTLVERPGDRPVLVLVLHHLVWDLGSLPVLVEELAGATGPVTQYRSVVEAERARAGSDAERAELAHWARRLAGAPAYPALRPPVAPEPPGSVPLALPDDLLPRLRRLRGVSPFTAAAAALCATLHRWTGADDVTAAIPVANRDLPGRDRVIGPCLNTVVLRSTVDDQTTVGGLLARVRDSVLTGLWHATTPFDRVVEECRPPRRVGWTPYSEVVLNYGAAEPVRFDGAVLRPLDLTALHDYDTKFTLTATLTEQGGRLTGHLSFRGDRIAAADAVEFARVLTTALERLPDVLDERVAEVDLLDPADLERVRSFERPTPPAPATTVPALLADALRTGGAAVTGPAGELTYAELDRRAHGLAGALRAVLPPGDGPHAVALLLPRGPDLVVAMLAAWRAGCAFCPVDPTYPAERVRTVLDDLGPVAVVTDGVVDEPGVRGVPVLRPDATAGPPVEPVSPDPDDVAYVLYTSGTSGRPKGVAVTHRGLAQLVRWHLRVFPLGPADRVGAVASVGFDACQWEHWPALVAGATAVPHPGGPLVAPEVARWIADSRLTQVFLPTPLAEAVLARDPDLPDLRLLLFGGAAPSADPPAGTSFRLCNAYGPTENAVVAAALPLDPDRPRSRTTVGRPVDGTAVHVLDPAGRRCPVGVPGEVHLSGASVALGYWRRPDLTAERFADTDPDGVPARVYRTGDLARWTAVGELEFLGRVDRQVEVRGHRVEPEEVEAVLGDDPAVASAAVAARGGRLVAYVVPRPRAERDGAAVADRLARRLPAFMVPDAVVWLDRIPLTAHGKPDVAALPEPSREAFPAAARAGGAGPGTELERRIARLWSDVLGVGEVGVDDNFFDLGGNSLLLASLHARLEAELGRDVPVDRLFAHPTVRGMAAWARGDRSGPGGPGGGVLDRARRQQRARLGGNGRGSR</sequence>
<dbReference type="RefSeq" id="WP_380649006.1">
    <property type="nucleotide sequence ID" value="NZ_JBHSJB010000053.1"/>
</dbReference>
<dbReference type="Proteomes" id="UP001595833">
    <property type="component" value="Unassembled WGS sequence"/>
</dbReference>
<evidence type="ECO:0000256" key="4">
    <source>
        <dbReference type="SAM" id="MobiDB-lite"/>
    </source>
</evidence>
<dbReference type="InterPro" id="IPR000873">
    <property type="entry name" value="AMP-dep_synth/lig_dom"/>
</dbReference>
<dbReference type="InterPro" id="IPR020806">
    <property type="entry name" value="PKS_PP-bd"/>
</dbReference>
<dbReference type="InterPro" id="IPR025110">
    <property type="entry name" value="AMP-bd_C"/>
</dbReference>
<dbReference type="Pfam" id="PF00501">
    <property type="entry name" value="AMP-binding"/>
    <property type="match status" value="2"/>
</dbReference>
<dbReference type="Pfam" id="PF00668">
    <property type="entry name" value="Condensation"/>
    <property type="match status" value="2"/>
</dbReference>
<organism evidence="6 7">
    <name type="scientific">Saccharothrix xinjiangensis</name>
    <dbReference type="NCBI Taxonomy" id="204798"/>
    <lineage>
        <taxon>Bacteria</taxon>
        <taxon>Bacillati</taxon>
        <taxon>Actinomycetota</taxon>
        <taxon>Actinomycetes</taxon>
        <taxon>Pseudonocardiales</taxon>
        <taxon>Pseudonocardiaceae</taxon>
        <taxon>Saccharothrix</taxon>
    </lineage>
</organism>
<reference evidence="7" key="1">
    <citation type="journal article" date="2019" name="Int. J. Syst. Evol. Microbiol.">
        <title>The Global Catalogue of Microorganisms (GCM) 10K type strain sequencing project: providing services to taxonomists for standard genome sequencing and annotation.</title>
        <authorList>
            <consortium name="The Broad Institute Genomics Platform"/>
            <consortium name="The Broad Institute Genome Sequencing Center for Infectious Disease"/>
            <person name="Wu L."/>
            <person name="Ma J."/>
        </authorList>
    </citation>
    <scope>NUCLEOTIDE SEQUENCE [LARGE SCALE GENOMIC DNA]</scope>
    <source>
        <strain evidence="7">KCTC 12848</strain>
    </source>
</reference>
<name>A0ABV9YEJ6_9PSEU</name>
<feature type="region of interest" description="Disordered" evidence="4">
    <location>
        <begin position="191"/>
        <end position="212"/>
    </location>
</feature>
<dbReference type="InterPro" id="IPR009081">
    <property type="entry name" value="PP-bd_ACP"/>
</dbReference>
<dbReference type="InterPro" id="IPR001242">
    <property type="entry name" value="Condensation_dom"/>
</dbReference>
<comment type="caution">
    <text evidence="6">The sequence shown here is derived from an EMBL/GenBank/DDBJ whole genome shotgun (WGS) entry which is preliminary data.</text>
</comment>
<dbReference type="Gene3D" id="3.30.559.30">
    <property type="entry name" value="Nonribosomal peptide synthetase, condensation domain"/>
    <property type="match status" value="2"/>
</dbReference>
<feature type="compositionally biased region" description="Gly residues" evidence="4">
    <location>
        <begin position="2227"/>
        <end position="2236"/>
    </location>
</feature>
<evidence type="ECO:0000256" key="1">
    <source>
        <dbReference type="ARBA" id="ARBA00001957"/>
    </source>
</evidence>
<dbReference type="SUPFAM" id="SSF56801">
    <property type="entry name" value="Acetyl-CoA synthetase-like"/>
    <property type="match status" value="2"/>
</dbReference>
<dbReference type="PANTHER" id="PTHR45527:SF1">
    <property type="entry name" value="FATTY ACID SYNTHASE"/>
    <property type="match status" value="1"/>
</dbReference>
<keyword evidence="3" id="KW-0597">Phosphoprotein</keyword>
<dbReference type="Gene3D" id="3.30.300.30">
    <property type="match status" value="2"/>
</dbReference>
<protein>
    <submittedName>
        <fullName evidence="6">Amino acid adenylation domain-containing protein</fullName>
    </submittedName>
</protein>
<evidence type="ECO:0000313" key="6">
    <source>
        <dbReference type="EMBL" id="MFC5060433.1"/>
    </source>
</evidence>
<dbReference type="EMBL" id="JBHSJB010000053">
    <property type="protein sequence ID" value="MFC5060433.1"/>
    <property type="molecule type" value="Genomic_DNA"/>
</dbReference>
<dbReference type="InterPro" id="IPR029058">
    <property type="entry name" value="AB_hydrolase_fold"/>
</dbReference>
<dbReference type="Pfam" id="PF00550">
    <property type="entry name" value="PP-binding"/>
    <property type="match status" value="2"/>
</dbReference>
<proteinExistence type="predicted"/>
<dbReference type="InterPro" id="IPR010071">
    <property type="entry name" value="AA_adenyl_dom"/>
</dbReference>
<dbReference type="Gene3D" id="3.40.50.1820">
    <property type="entry name" value="alpha/beta hydrolase"/>
    <property type="match status" value="2"/>
</dbReference>
<dbReference type="InterPro" id="IPR020845">
    <property type="entry name" value="AMP-binding_CS"/>
</dbReference>
<dbReference type="InterPro" id="IPR045851">
    <property type="entry name" value="AMP-bd_C_sf"/>
</dbReference>
<accession>A0ABV9YEJ6</accession>
<dbReference type="InterPro" id="IPR023213">
    <property type="entry name" value="CAT-like_dom_sf"/>
</dbReference>
<evidence type="ECO:0000256" key="2">
    <source>
        <dbReference type="ARBA" id="ARBA00022450"/>
    </source>
</evidence>
<evidence type="ECO:0000256" key="3">
    <source>
        <dbReference type="ARBA" id="ARBA00022553"/>
    </source>
</evidence>
<comment type="cofactor">
    <cofactor evidence="1">
        <name>pantetheine 4'-phosphate</name>
        <dbReference type="ChEBI" id="CHEBI:47942"/>
    </cofactor>
</comment>
<dbReference type="NCBIfam" id="TIGR01733">
    <property type="entry name" value="AA-adenyl-dom"/>
    <property type="match status" value="2"/>
</dbReference>
<feature type="domain" description="Carrier" evidence="5">
    <location>
        <begin position="1110"/>
        <end position="1185"/>
    </location>
</feature>